<proteinExistence type="predicted"/>
<dbReference type="CDD" id="cd06661">
    <property type="entry name" value="GGCT_like"/>
    <property type="match status" value="1"/>
</dbReference>
<dbReference type="PANTHER" id="PTHR12192:SF2">
    <property type="entry name" value="GLUTATHIONE-SPECIFIC GAMMA-GLUTAMYLCYCLOTRANSFERASE 2"/>
    <property type="match status" value="1"/>
</dbReference>
<dbReference type="PANTHER" id="PTHR12192">
    <property type="entry name" value="CATION TRANSPORT PROTEIN CHAC-RELATED"/>
    <property type="match status" value="1"/>
</dbReference>
<dbReference type="EC" id="4.3.2.7" evidence="1"/>
<evidence type="ECO:0000313" key="4">
    <source>
        <dbReference type="Proteomes" id="UP000271241"/>
    </source>
</evidence>
<keyword evidence="4" id="KW-1185">Reference proteome</keyword>
<keyword evidence="2" id="KW-0456">Lyase</keyword>
<organism evidence="3 4">
    <name type="scientific">Thamnocephalis sphaerospora</name>
    <dbReference type="NCBI Taxonomy" id="78915"/>
    <lineage>
        <taxon>Eukaryota</taxon>
        <taxon>Fungi</taxon>
        <taxon>Fungi incertae sedis</taxon>
        <taxon>Zoopagomycota</taxon>
        <taxon>Zoopagomycotina</taxon>
        <taxon>Zoopagomycetes</taxon>
        <taxon>Zoopagales</taxon>
        <taxon>Sigmoideomycetaceae</taxon>
        <taxon>Thamnocephalis</taxon>
    </lineage>
</organism>
<dbReference type="AlphaFoldDB" id="A0A4P9XUH0"/>
<reference evidence="4" key="1">
    <citation type="journal article" date="2018" name="Nat. Microbiol.">
        <title>Leveraging single-cell genomics to expand the fungal tree of life.</title>
        <authorList>
            <person name="Ahrendt S.R."/>
            <person name="Quandt C.A."/>
            <person name="Ciobanu D."/>
            <person name="Clum A."/>
            <person name="Salamov A."/>
            <person name="Andreopoulos B."/>
            <person name="Cheng J.F."/>
            <person name="Woyke T."/>
            <person name="Pelin A."/>
            <person name="Henrissat B."/>
            <person name="Reynolds N.K."/>
            <person name="Benny G.L."/>
            <person name="Smith M.E."/>
            <person name="James T.Y."/>
            <person name="Grigoriev I.V."/>
        </authorList>
    </citation>
    <scope>NUCLEOTIDE SEQUENCE [LARGE SCALE GENOMIC DNA]</scope>
    <source>
        <strain evidence="4">RSA 1356</strain>
    </source>
</reference>
<sequence>MWVFGYGSLIWKVDFPYERRVPGFIRGHVRRFWQHGHEADQVTWGVAYKVADADVERVRAHLDYREKAMVYIGTTSNSEFVGPEPIELIAERIATSIGPSGPNRDYLLNLCRSLRSLAPDAHDDHLFDLERRVLAWAADKVDASVLNQQ</sequence>
<dbReference type="Proteomes" id="UP000271241">
    <property type="component" value="Unassembled WGS sequence"/>
</dbReference>
<accession>A0A4P9XUH0</accession>
<dbReference type="InterPro" id="IPR013024">
    <property type="entry name" value="GGCT-like"/>
</dbReference>
<dbReference type="GO" id="GO:0005737">
    <property type="term" value="C:cytoplasm"/>
    <property type="evidence" value="ECO:0007669"/>
    <property type="project" value="TreeGrafter"/>
</dbReference>
<dbReference type="GO" id="GO:0006751">
    <property type="term" value="P:glutathione catabolic process"/>
    <property type="evidence" value="ECO:0007669"/>
    <property type="project" value="InterPro"/>
</dbReference>
<gene>
    <name evidence="3" type="ORF">THASP1DRAFT_14053</name>
</gene>
<evidence type="ECO:0000313" key="3">
    <source>
        <dbReference type="EMBL" id="RKP09602.1"/>
    </source>
</evidence>
<dbReference type="GO" id="GO:0061928">
    <property type="term" value="F:glutathione specific gamma-glutamylcyclotransferase activity"/>
    <property type="evidence" value="ECO:0007669"/>
    <property type="project" value="UniProtKB-EC"/>
</dbReference>
<dbReference type="InterPro" id="IPR006840">
    <property type="entry name" value="ChaC"/>
</dbReference>
<dbReference type="EMBL" id="KZ992501">
    <property type="protein sequence ID" value="RKP09602.1"/>
    <property type="molecule type" value="Genomic_DNA"/>
</dbReference>
<evidence type="ECO:0000256" key="2">
    <source>
        <dbReference type="ARBA" id="ARBA00023239"/>
    </source>
</evidence>
<dbReference type="OrthoDB" id="1933483at2759"/>
<name>A0A4P9XUH0_9FUNG</name>
<dbReference type="STRING" id="78915.A0A4P9XUH0"/>
<evidence type="ECO:0000256" key="1">
    <source>
        <dbReference type="ARBA" id="ARBA00012344"/>
    </source>
</evidence>
<dbReference type="Gene3D" id="3.10.490.10">
    <property type="entry name" value="Gamma-glutamyl cyclotransferase-like"/>
    <property type="match status" value="1"/>
</dbReference>
<dbReference type="Pfam" id="PF04752">
    <property type="entry name" value="ChaC"/>
    <property type="match status" value="2"/>
</dbReference>
<protein>
    <recommendedName>
        <fullName evidence="1">glutathione-specific gamma-glutamylcyclotransferase</fullName>
        <ecNumber evidence="1">4.3.2.7</ecNumber>
    </recommendedName>
</protein>